<proteinExistence type="predicted"/>
<reference evidence="1" key="1">
    <citation type="submission" date="2019-03" db="EMBL/GenBank/DDBJ databases">
        <title>Single cell metagenomics reveals metabolic interactions within the superorganism composed of flagellate Streblomastix strix and complex community of Bacteroidetes bacteria on its surface.</title>
        <authorList>
            <person name="Treitli S.C."/>
            <person name="Kolisko M."/>
            <person name="Husnik F."/>
            <person name="Keeling P."/>
            <person name="Hampl V."/>
        </authorList>
    </citation>
    <scope>NUCLEOTIDE SEQUENCE</scope>
    <source>
        <strain evidence="1">STM</strain>
    </source>
</reference>
<gene>
    <name evidence="1" type="ORF">EZS27_011857</name>
</gene>
<protein>
    <submittedName>
        <fullName evidence="1">Uncharacterized protein</fullName>
    </submittedName>
</protein>
<sequence>MSLFHKDIFLSDRGKLLFTDNCFDRGSSYKLLDIF</sequence>
<name>A0A5J4S2F1_9ZZZZ</name>
<dbReference type="EMBL" id="SNRY01000472">
    <property type="protein sequence ID" value="KAA6340279.1"/>
    <property type="molecule type" value="Genomic_DNA"/>
</dbReference>
<organism evidence="1">
    <name type="scientific">termite gut metagenome</name>
    <dbReference type="NCBI Taxonomy" id="433724"/>
    <lineage>
        <taxon>unclassified sequences</taxon>
        <taxon>metagenomes</taxon>
        <taxon>organismal metagenomes</taxon>
    </lineage>
</organism>
<comment type="caution">
    <text evidence="1">The sequence shown here is derived from an EMBL/GenBank/DDBJ whole genome shotgun (WGS) entry which is preliminary data.</text>
</comment>
<dbReference type="AlphaFoldDB" id="A0A5J4S2F1"/>
<evidence type="ECO:0000313" key="1">
    <source>
        <dbReference type="EMBL" id="KAA6340279.1"/>
    </source>
</evidence>
<accession>A0A5J4S2F1</accession>